<comment type="caution">
    <text evidence="1">The sequence shown here is derived from an EMBL/GenBank/DDBJ whole genome shotgun (WGS) entry which is preliminary data.</text>
</comment>
<accession>X6MUV6</accession>
<dbReference type="AlphaFoldDB" id="X6MUV6"/>
<dbReference type="GO" id="GO:1990112">
    <property type="term" value="C:RQC complex"/>
    <property type="evidence" value="ECO:0007669"/>
    <property type="project" value="TreeGrafter"/>
</dbReference>
<organism evidence="1 2">
    <name type="scientific">Reticulomyxa filosa</name>
    <dbReference type="NCBI Taxonomy" id="46433"/>
    <lineage>
        <taxon>Eukaryota</taxon>
        <taxon>Sar</taxon>
        <taxon>Rhizaria</taxon>
        <taxon>Retaria</taxon>
        <taxon>Foraminifera</taxon>
        <taxon>Monothalamids</taxon>
        <taxon>Reticulomyxidae</taxon>
        <taxon>Reticulomyxa</taxon>
    </lineage>
</organism>
<sequence length="149" mass="17630">MVRENKKILVILEQDLRCHITNYARENSDIRSYFASNLYINLKKKKLTNVEQLGRDRIIKFTFGTKQTLQLYLILEMYKTREHLLGLTANLANIGESIVNAATQLFRLKDPLTSLLCDHIPKFNKNWTNEEKMTSMKFKKQIYKHLEVH</sequence>
<dbReference type="GO" id="GO:0000049">
    <property type="term" value="F:tRNA binding"/>
    <property type="evidence" value="ECO:0007669"/>
    <property type="project" value="TreeGrafter"/>
</dbReference>
<proteinExistence type="predicted"/>
<evidence type="ECO:0000313" key="1">
    <source>
        <dbReference type="EMBL" id="ETO17629.1"/>
    </source>
</evidence>
<dbReference type="GO" id="GO:0043023">
    <property type="term" value="F:ribosomal large subunit binding"/>
    <property type="evidence" value="ECO:0007669"/>
    <property type="project" value="TreeGrafter"/>
</dbReference>
<dbReference type="PANTHER" id="PTHR15239">
    <property type="entry name" value="NUCLEAR EXPORT MEDIATOR FACTOR NEMF"/>
    <property type="match status" value="1"/>
</dbReference>
<gene>
    <name evidence="1" type="ORF">RFI_19691</name>
</gene>
<reference evidence="1 2" key="1">
    <citation type="journal article" date="2013" name="Curr. Biol.">
        <title>The Genome of the Foraminiferan Reticulomyxa filosa.</title>
        <authorList>
            <person name="Glockner G."/>
            <person name="Hulsmann N."/>
            <person name="Schleicher M."/>
            <person name="Noegel A.A."/>
            <person name="Eichinger L."/>
            <person name="Gallinger C."/>
            <person name="Pawlowski J."/>
            <person name="Sierra R."/>
            <person name="Euteneuer U."/>
            <person name="Pillet L."/>
            <person name="Moustafa A."/>
            <person name="Platzer M."/>
            <person name="Groth M."/>
            <person name="Szafranski K."/>
            <person name="Schliwa M."/>
        </authorList>
    </citation>
    <scope>NUCLEOTIDE SEQUENCE [LARGE SCALE GENOMIC DNA]</scope>
</reference>
<dbReference type="Pfam" id="PF05833">
    <property type="entry name" value="NFACT_N"/>
    <property type="match status" value="1"/>
</dbReference>
<dbReference type="EMBL" id="ASPP01016266">
    <property type="protein sequence ID" value="ETO17629.1"/>
    <property type="molecule type" value="Genomic_DNA"/>
</dbReference>
<dbReference type="GO" id="GO:0072344">
    <property type="term" value="P:rescue of stalled ribosome"/>
    <property type="evidence" value="ECO:0007669"/>
    <property type="project" value="TreeGrafter"/>
</dbReference>
<evidence type="ECO:0000313" key="2">
    <source>
        <dbReference type="Proteomes" id="UP000023152"/>
    </source>
</evidence>
<dbReference type="GO" id="GO:1990116">
    <property type="term" value="P:ribosome-associated ubiquitin-dependent protein catabolic process"/>
    <property type="evidence" value="ECO:0007669"/>
    <property type="project" value="TreeGrafter"/>
</dbReference>
<dbReference type="Proteomes" id="UP000023152">
    <property type="component" value="Unassembled WGS sequence"/>
</dbReference>
<dbReference type="OrthoDB" id="207084at2759"/>
<name>X6MUV6_RETFI</name>
<protein>
    <submittedName>
        <fullName evidence="1">Uncharacterized protein</fullName>
    </submittedName>
</protein>
<dbReference type="InterPro" id="IPR051608">
    <property type="entry name" value="RQC_Subunit_NEMF"/>
</dbReference>
<dbReference type="PANTHER" id="PTHR15239:SF6">
    <property type="entry name" value="RIBOSOME QUALITY CONTROL COMPLEX SUBUNIT NEMF"/>
    <property type="match status" value="1"/>
</dbReference>
<keyword evidence="2" id="KW-1185">Reference proteome</keyword>
<dbReference type="Gene3D" id="2.30.310.10">
    <property type="entry name" value="ibrinogen binding protein from staphylococcus aureus domain"/>
    <property type="match status" value="1"/>
</dbReference>